<evidence type="ECO:0008006" key="4">
    <source>
        <dbReference type="Google" id="ProtNLM"/>
    </source>
</evidence>
<feature type="region of interest" description="Disordered" evidence="1">
    <location>
        <begin position="83"/>
        <end position="103"/>
    </location>
</feature>
<evidence type="ECO:0000256" key="1">
    <source>
        <dbReference type="SAM" id="MobiDB-lite"/>
    </source>
</evidence>
<accession>A0A078LS90</accession>
<sequence>MSDQALTLDDAMQLVSEAFLPCGCVTSANPDDDSFSFTVMDGSGSEVLRVPNVSREEYSHAQHLGSVIEQARLEVEDKAQRLEPWTMPALDDDTGIPETPPNY</sequence>
<organism evidence="2 3">
    <name type="scientific">Pseudomonas saudiphocaensis</name>
    <dbReference type="NCBI Taxonomy" id="1499686"/>
    <lineage>
        <taxon>Bacteria</taxon>
        <taxon>Pseudomonadati</taxon>
        <taxon>Pseudomonadota</taxon>
        <taxon>Gammaproteobacteria</taxon>
        <taxon>Pseudomonadales</taxon>
        <taxon>Pseudomonadaceae</taxon>
        <taxon>Pseudomonas</taxon>
    </lineage>
</organism>
<dbReference type="OrthoDB" id="6890042at2"/>
<dbReference type="RefSeq" id="WP_037023262.1">
    <property type="nucleotide sequence ID" value="NZ_CCSF01000001.1"/>
</dbReference>
<gene>
    <name evidence="2" type="ORF">BN1079_01447</name>
</gene>
<dbReference type="HOGENOM" id="CLU_144169_0_0_6"/>
<dbReference type="Proteomes" id="UP000053902">
    <property type="component" value="Unassembled WGS sequence"/>
</dbReference>
<dbReference type="AlphaFoldDB" id="A0A078LS90"/>
<dbReference type="EMBL" id="CCSF01000001">
    <property type="protein sequence ID" value="CDZ94135.1"/>
    <property type="molecule type" value="Genomic_DNA"/>
</dbReference>
<protein>
    <recommendedName>
        <fullName evidence="4">DUF1652 domain-containing protein</fullName>
    </recommendedName>
</protein>
<reference evidence="2 3" key="1">
    <citation type="submission" date="2014-07" db="EMBL/GenBank/DDBJ databases">
        <authorList>
            <person name="Urmite Genomes Urmite Genomes"/>
        </authorList>
    </citation>
    <scope>NUCLEOTIDE SEQUENCE [LARGE SCALE GENOMIC DNA]</scope>
    <source>
        <strain evidence="2 3">20_BN</strain>
    </source>
</reference>
<dbReference type="STRING" id="1499686.BN1079_01447"/>
<evidence type="ECO:0000313" key="3">
    <source>
        <dbReference type="Proteomes" id="UP000053902"/>
    </source>
</evidence>
<evidence type="ECO:0000313" key="2">
    <source>
        <dbReference type="EMBL" id="CDZ94135.1"/>
    </source>
</evidence>
<proteinExistence type="predicted"/>
<keyword evidence="3" id="KW-1185">Reference proteome</keyword>
<name>A0A078LS90_9PSED</name>